<organism evidence="2 3">
    <name type="scientific">Brucella endophytica</name>
    <dbReference type="NCBI Taxonomy" id="1963359"/>
    <lineage>
        <taxon>Bacteria</taxon>
        <taxon>Pseudomonadati</taxon>
        <taxon>Pseudomonadota</taxon>
        <taxon>Alphaproteobacteria</taxon>
        <taxon>Hyphomicrobiales</taxon>
        <taxon>Brucellaceae</taxon>
        <taxon>Brucella/Ochrobactrum group</taxon>
        <taxon>Brucella</taxon>
    </lineage>
</organism>
<dbReference type="InterPro" id="IPR025399">
    <property type="entry name" value="DUF4372"/>
</dbReference>
<dbReference type="AlphaFoldDB" id="A0A916SEK3"/>
<evidence type="ECO:0000313" key="3">
    <source>
        <dbReference type="Proteomes" id="UP000646478"/>
    </source>
</evidence>
<name>A0A916SEK3_9HYPH</name>
<accession>A0A916SEK3</accession>
<dbReference type="RefSeq" id="WP_188824477.1">
    <property type="nucleotide sequence ID" value="NZ_BMHH01000009.1"/>
</dbReference>
<dbReference type="EMBL" id="BMHH01000009">
    <property type="protein sequence ID" value="GGA95398.1"/>
    <property type="molecule type" value="Genomic_DNA"/>
</dbReference>
<protein>
    <recommendedName>
        <fullName evidence="1">DUF4372 domain-containing protein</fullName>
    </recommendedName>
</protein>
<gene>
    <name evidence="2" type="ORF">GCM10011491_24650</name>
</gene>
<comment type="caution">
    <text evidence="2">The sequence shown here is derived from an EMBL/GenBank/DDBJ whole genome shotgun (WGS) entry which is preliminary data.</text>
</comment>
<evidence type="ECO:0000259" key="1">
    <source>
        <dbReference type="Pfam" id="PF14294"/>
    </source>
</evidence>
<sequence length="185" mass="20417">MRVQATMLSQLLQHLPWPVLDRAVASYKMDKGHRVPDARSHLVALMAGQLIEAHGLRDIEAALAVHGPALKRRRIEPACRSTLSDANRARPAAAFETLIPALLARLSPTRARKAHDELRLVDSTLIQPGHGAEHWAHFQNGKVAAKVHVVFDPKVRLPVFYELTSGNTSPMPFVCRSPRPSSPIC</sequence>
<reference evidence="2" key="1">
    <citation type="journal article" date="2014" name="Int. J. Syst. Evol. Microbiol.">
        <title>Complete genome sequence of Corynebacterium casei LMG S-19264T (=DSM 44701T), isolated from a smear-ripened cheese.</title>
        <authorList>
            <consortium name="US DOE Joint Genome Institute (JGI-PGF)"/>
            <person name="Walter F."/>
            <person name="Albersmeier A."/>
            <person name="Kalinowski J."/>
            <person name="Ruckert C."/>
        </authorList>
    </citation>
    <scope>NUCLEOTIDE SEQUENCE</scope>
    <source>
        <strain evidence="2">CGMCC 1.15082</strain>
    </source>
</reference>
<keyword evidence="3" id="KW-1185">Reference proteome</keyword>
<dbReference type="Pfam" id="PF14294">
    <property type="entry name" value="DUF4372"/>
    <property type="match status" value="1"/>
</dbReference>
<dbReference type="Proteomes" id="UP000646478">
    <property type="component" value="Unassembled WGS sequence"/>
</dbReference>
<feature type="domain" description="DUF4372" evidence="1">
    <location>
        <begin position="4"/>
        <end position="67"/>
    </location>
</feature>
<evidence type="ECO:0000313" key="2">
    <source>
        <dbReference type="EMBL" id="GGA95398.1"/>
    </source>
</evidence>
<proteinExistence type="predicted"/>
<reference evidence="2" key="2">
    <citation type="submission" date="2020-09" db="EMBL/GenBank/DDBJ databases">
        <authorList>
            <person name="Sun Q."/>
            <person name="Zhou Y."/>
        </authorList>
    </citation>
    <scope>NUCLEOTIDE SEQUENCE</scope>
    <source>
        <strain evidence="2">CGMCC 1.15082</strain>
    </source>
</reference>